<dbReference type="Proteomes" id="UP000314294">
    <property type="component" value="Unassembled WGS sequence"/>
</dbReference>
<accession>A0A4Z2ITN4</accession>
<keyword evidence="3" id="KW-1185">Reference proteome</keyword>
<reference evidence="2 3" key="1">
    <citation type="submission" date="2019-03" db="EMBL/GenBank/DDBJ databases">
        <title>First draft genome of Liparis tanakae, snailfish: a comprehensive survey of snailfish specific genes.</title>
        <authorList>
            <person name="Kim W."/>
            <person name="Song I."/>
            <person name="Jeong J.-H."/>
            <person name="Kim D."/>
            <person name="Kim S."/>
            <person name="Ryu S."/>
            <person name="Song J.Y."/>
            <person name="Lee S.K."/>
        </authorList>
    </citation>
    <scope>NUCLEOTIDE SEQUENCE [LARGE SCALE GENOMIC DNA]</scope>
    <source>
        <tissue evidence="2">Muscle</tissue>
    </source>
</reference>
<feature type="region of interest" description="Disordered" evidence="1">
    <location>
        <begin position="1"/>
        <end position="96"/>
    </location>
</feature>
<feature type="compositionally biased region" description="Basic and acidic residues" evidence="1">
    <location>
        <begin position="73"/>
        <end position="82"/>
    </location>
</feature>
<dbReference type="InterPro" id="IPR028236">
    <property type="entry name" value="CPLANE1"/>
</dbReference>
<protein>
    <submittedName>
        <fullName evidence="2">Uncharacterized protein</fullName>
    </submittedName>
</protein>
<organism evidence="2 3">
    <name type="scientific">Liparis tanakae</name>
    <name type="common">Tanaka's snailfish</name>
    <dbReference type="NCBI Taxonomy" id="230148"/>
    <lineage>
        <taxon>Eukaryota</taxon>
        <taxon>Metazoa</taxon>
        <taxon>Chordata</taxon>
        <taxon>Craniata</taxon>
        <taxon>Vertebrata</taxon>
        <taxon>Euteleostomi</taxon>
        <taxon>Actinopterygii</taxon>
        <taxon>Neopterygii</taxon>
        <taxon>Teleostei</taxon>
        <taxon>Neoteleostei</taxon>
        <taxon>Acanthomorphata</taxon>
        <taxon>Eupercaria</taxon>
        <taxon>Perciformes</taxon>
        <taxon>Cottioidei</taxon>
        <taxon>Cottales</taxon>
        <taxon>Liparidae</taxon>
        <taxon>Liparis</taxon>
    </lineage>
</organism>
<feature type="compositionally biased region" description="Basic and acidic residues" evidence="1">
    <location>
        <begin position="1"/>
        <end position="10"/>
    </location>
</feature>
<evidence type="ECO:0000313" key="2">
    <source>
        <dbReference type="EMBL" id="TNN81255.1"/>
    </source>
</evidence>
<evidence type="ECO:0000256" key="1">
    <source>
        <dbReference type="SAM" id="MobiDB-lite"/>
    </source>
</evidence>
<gene>
    <name evidence="2" type="ORF">EYF80_008589</name>
</gene>
<feature type="compositionally biased region" description="Low complexity" evidence="1">
    <location>
        <begin position="36"/>
        <end position="47"/>
    </location>
</feature>
<sequence length="128" mass="13970">MQGRSSEEHRRRLGLHRPVTALPRDRLSQVTRRGMLTYTKSSSSLTTAGQREEQREAGLNPGSSRETVVGRGMLRDPARMEEREEEPEDGAGAGVSAMDLLDNLSESGSSLSKIDWAAIESMVAAEDA</sequence>
<dbReference type="AlphaFoldDB" id="A0A4Z2ITN4"/>
<comment type="caution">
    <text evidence="2">The sequence shown here is derived from an EMBL/GenBank/DDBJ whole genome shotgun (WGS) entry which is preliminary data.</text>
</comment>
<evidence type="ECO:0000313" key="3">
    <source>
        <dbReference type="Proteomes" id="UP000314294"/>
    </source>
</evidence>
<dbReference type="OrthoDB" id="5974632at2759"/>
<dbReference type="EMBL" id="SRLO01000048">
    <property type="protein sequence ID" value="TNN81255.1"/>
    <property type="molecule type" value="Genomic_DNA"/>
</dbReference>
<name>A0A4Z2ITN4_9TELE</name>
<dbReference type="Pfam" id="PF15392">
    <property type="entry name" value="Joubert"/>
    <property type="match status" value="1"/>
</dbReference>
<proteinExistence type="predicted"/>